<evidence type="ECO:0000313" key="2">
    <source>
        <dbReference type="EMBL" id="SPQ18416.1"/>
    </source>
</evidence>
<accession>A0A446B7C8</accession>
<reference evidence="2 3" key="1">
    <citation type="submission" date="2018-04" db="EMBL/GenBank/DDBJ databases">
        <authorList>
            <person name="Huttner S."/>
            <person name="Dainat J."/>
        </authorList>
    </citation>
    <scope>NUCLEOTIDE SEQUENCE [LARGE SCALE GENOMIC DNA]</scope>
</reference>
<protein>
    <submittedName>
        <fullName evidence="2">8a18408e-945d-4ad5-bbbb-a5eee6e34d06</fullName>
    </submittedName>
</protein>
<evidence type="ECO:0000313" key="3">
    <source>
        <dbReference type="Proteomes" id="UP000289323"/>
    </source>
</evidence>
<organism evidence="2 3">
    <name type="scientific">Thermothielavioides terrestris</name>
    <dbReference type="NCBI Taxonomy" id="2587410"/>
    <lineage>
        <taxon>Eukaryota</taxon>
        <taxon>Fungi</taxon>
        <taxon>Dikarya</taxon>
        <taxon>Ascomycota</taxon>
        <taxon>Pezizomycotina</taxon>
        <taxon>Sordariomycetes</taxon>
        <taxon>Sordariomycetidae</taxon>
        <taxon>Sordariales</taxon>
        <taxon>Chaetomiaceae</taxon>
        <taxon>Thermothielavioides</taxon>
    </lineage>
</organism>
<evidence type="ECO:0000256" key="1">
    <source>
        <dbReference type="SAM" id="MobiDB-lite"/>
    </source>
</evidence>
<gene>
    <name evidence="2" type="ORF">TT172_LOCUS835</name>
</gene>
<sequence length="234" mass="25130">MPVPTVPGQRALTSKPAPLSDDVAETASMRAPRAIRTPVTMYSGGYARKNQLDRRLLSMYSRTSGCRSTAATCRLSKLVARSTSASKCHRKDAPCISAARSSASAGMPRVETLAHRLKQRARCECMPIVTPLTWFSATVMPSMTGGGATVDANRGFCGRRGSVSTWPSCRRMSSGGKLVHWMRIHVTEARAGRVHAGLGLADGLFLAGDMQEMITRFRGEAMYSAISCSVPCDG</sequence>
<proteinExistence type="predicted"/>
<dbReference type="EMBL" id="OUUZ01000001">
    <property type="protein sequence ID" value="SPQ18416.1"/>
    <property type="molecule type" value="Genomic_DNA"/>
</dbReference>
<name>A0A446B7C8_9PEZI</name>
<dbReference type="Proteomes" id="UP000289323">
    <property type="component" value="Unassembled WGS sequence"/>
</dbReference>
<feature type="region of interest" description="Disordered" evidence="1">
    <location>
        <begin position="1"/>
        <end position="27"/>
    </location>
</feature>
<dbReference type="AlphaFoldDB" id="A0A446B7C8"/>